<dbReference type="Proteomes" id="UP000002772">
    <property type="component" value="Unassembled WGS sequence"/>
</dbReference>
<reference evidence="2" key="1">
    <citation type="journal article" date="2011" name="Stand. Genomic Sci.">
        <title>Non-contiguous finished genome sequence of the opportunistic oral pathogen Prevotella multisaccharivorax type strain (PPPA20).</title>
        <authorList>
            <person name="Pati A."/>
            <person name="Gronow S."/>
            <person name="Lu M."/>
            <person name="Lapidus A."/>
            <person name="Nolan M."/>
            <person name="Lucas S."/>
            <person name="Hammon N."/>
            <person name="Deshpande S."/>
            <person name="Cheng J.F."/>
            <person name="Tapia R."/>
            <person name="Han C."/>
            <person name="Goodwin L."/>
            <person name="Pitluck S."/>
            <person name="Liolios K."/>
            <person name="Pagani I."/>
            <person name="Mavromatis K."/>
            <person name="Mikhailova N."/>
            <person name="Huntemann M."/>
            <person name="Chen A."/>
            <person name="Palaniappan K."/>
            <person name="Land M."/>
            <person name="Hauser L."/>
            <person name="Detter J.C."/>
            <person name="Brambilla E.M."/>
            <person name="Rohde M."/>
            <person name="Goker M."/>
            <person name="Woyke T."/>
            <person name="Bristow J."/>
            <person name="Eisen J.A."/>
            <person name="Markowitz V."/>
            <person name="Hugenholtz P."/>
            <person name="Kyrpides N.C."/>
            <person name="Klenk H.P."/>
            <person name="Ivanova N."/>
        </authorList>
    </citation>
    <scope>NUCLEOTIDE SEQUENCE [LARGE SCALE GENOMIC DNA]</scope>
    <source>
        <strain evidence="2">DSM 17128</strain>
    </source>
</reference>
<evidence type="ECO:0000313" key="1">
    <source>
        <dbReference type="EMBL" id="EGN57021.1"/>
    </source>
</evidence>
<proteinExistence type="predicted"/>
<name>F8NCI5_9BACT</name>
<gene>
    <name evidence="1" type="ORF">Premu_1611</name>
</gene>
<dbReference type="AlphaFoldDB" id="F8NCI5"/>
<accession>F8NCI5</accession>
<sequence>MAKTIEKGRSAKTGQFVSIEYAQKHPSTTVVEKVKVGPTKHRK</sequence>
<protein>
    <submittedName>
        <fullName evidence="1">Uncharacterized protein</fullName>
    </submittedName>
</protein>
<dbReference type="EMBL" id="GL945017">
    <property type="protein sequence ID" value="EGN57021.1"/>
    <property type="molecule type" value="Genomic_DNA"/>
</dbReference>
<organism evidence="1 2">
    <name type="scientific">Hallella multisaccharivorax DSM 17128</name>
    <dbReference type="NCBI Taxonomy" id="688246"/>
    <lineage>
        <taxon>Bacteria</taxon>
        <taxon>Pseudomonadati</taxon>
        <taxon>Bacteroidota</taxon>
        <taxon>Bacteroidia</taxon>
        <taxon>Bacteroidales</taxon>
        <taxon>Prevotellaceae</taxon>
        <taxon>Hallella</taxon>
    </lineage>
</organism>
<dbReference type="HOGENOM" id="CLU_207198_2_0_10"/>
<keyword evidence="2" id="KW-1185">Reference proteome</keyword>
<evidence type="ECO:0000313" key="2">
    <source>
        <dbReference type="Proteomes" id="UP000002772"/>
    </source>
</evidence>